<dbReference type="EMBL" id="JAFBIT010000003">
    <property type="protein sequence ID" value="MCF2652854.1"/>
    <property type="molecule type" value="Genomic_DNA"/>
</dbReference>
<evidence type="ECO:0000313" key="2">
    <source>
        <dbReference type="Proteomes" id="UP001299220"/>
    </source>
</evidence>
<dbReference type="InterPro" id="IPR045722">
    <property type="entry name" value="DUF6076"/>
</dbReference>
<organism evidence="1 2">
    <name type="scientific">Anaeromassilibacillus senegalensis</name>
    <dbReference type="NCBI Taxonomy" id="1673717"/>
    <lineage>
        <taxon>Bacteria</taxon>
        <taxon>Bacillati</taxon>
        <taxon>Bacillota</taxon>
        <taxon>Clostridia</taxon>
        <taxon>Eubacteriales</taxon>
        <taxon>Acutalibacteraceae</taxon>
        <taxon>Anaeromassilibacillus</taxon>
    </lineage>
</organism>
<evidence type="ECO:0008006" key="3">
    <source>
        <dbReference type="Google" id="ProtNLM"/>
    </source>
</evidence>
<reference evidence="1 2" key="1">
    <citation type="submission" date="2020-12" db="EMBL/GenBank/DDBJ databases">
        <title>Whole genome sequences of gut porcine anaerobes.</title>
        <authorList>
            <person name="Kubasova T."/>
            <person name="Jahodarova E."/>
            <person name="Rychlik I."/>
        </authorList>
    </citation>
    <scope>NUCLEOTIDE SEQUENCE [LARGE SCALE GENOMIC DNA]</scope>
    <source>
        <strain evidence="1 2">An867</strain>
    </source>
</reference>
<proteinExistence type="predicted"/>
<evidence type="ECO:0000313" key="1">
    <source>
        <dbReference type="EMBL" id="MCF2652854.1"/>
    </source>
</evidence>
<gene>
    <name evidence="1" type="ORF">JQM67_09595</name>
</gene>
<sequence>MSPYYYNGKRLSCRQCGAVSGRRELAEDNPVIDIYNRRCACIRAELSQKKISKEFAEQAKQIASRLKLEALKQDGYTLAEFKRDMEKNVLYAQVKERMQ</sequence>
<accession>A0ABS9CP12</accession>
<protein>
    <recommendedName>
        <fullName evidence="3">Recombinase zinc beta ribbon domain-containing protein</fullName>
    </recommendedName>
</protein>
<name>A0ABS9CP12_9FIRM</name>
<dbReference type="Proteomes" id="UP001299220">
    <property type="component" value="Unassembled WGS sequence"/>
</dbReference>
<comment type="caution">
    <text evidence="1">The sequence shown here is derived from an EMBL/GenBank/DDBJ whole genome shotgun (WGS) entry which is preliminary data.</text>
</comment>
<dbReference type="Pfam" id="PF19553">
    <property type="entry name" value="DUF6076"/>
    <property type="match status" value="1"/>
</dbReference>
<keyword evidence="2" id="KW-1185">Reference proteome</keyword>